<dbReference type="AlphaFoldDB" id="A0AAX2CK90"/>
<evidence type="ECO:0000313" key="2">
    <source>
        <dbReference type="Proteomes" id="UP000242164"/>
    </source>
</evidence>
<dbReference type="EMBL" id="FMIK01000044">
    <property type="protein sequence ID" value="SCM00358.1"/>
    <property type="molecule type" value="Genomic_DNA"/>
</dbReference>
<gene>
    <name evidence="1" type="ORF">BCB44BAC_03303</name>
</gene>
<accession>A0AAX2CK90</accession>
<evidence type="ECO:0000313" key="1">
    <source>
        <dbReference type="EMBL" id="SCM00358.1"/>
    </source>
</evidence>
<sequence length="68" mass="8033">MTNLEPYHCCICDTDESVEIEIDDFEERREVCMNCGYVHFGAADPWEIEENEKIEKWIKESKMKVADS</sequence>
<dbReference type="RefSeq" id="WP_087099141.1">
    <property type="nucleotide sequence ID" value="NZ_CP066179.1"/>
</dbReference>
<organism evidence="1 2">
    <name type="scientific">Bacillus cytotoxicus</name>
    <dbReference type="NCBI Taxonomy" id="580165"/>
    <lineage>
        <taxon>Bacteria</taxon>
        <taxon>Bacillati</taxon>
        <taxon>Bacillota</taxon>
        <taxon>Bacilli</taxon>
        <taxon>Bacillales</taxon>
        <taxon>Bacillaceae</taxon>
        <taxon>Bacillus</taxon>
        <taxon>Bacillus cereus group</taxon>
    </lineage>
</organism>
<proteinExistence type="predicted"/>
<protein>
    <submittedName>
        <fullName evidence="1">Uncharacterized protein</fullName>
    </submittedName>
</protein>
<reference evidence="1 2" key="1">
    <citation type="submission" date="2016-08" db="EMBL/GenBank/DDBJ databases">
        <authorList>
            <person name="Loux V."/>
            <person name="Rue O."/>
        </authorList>
    </citation>
    <scope>NUCLEOTIDE SEQUENCE [LARGE SCALE GENOMIC DNA]</scope>
    <source>
        <strain evidence="1 2">AFSSA_08CEB44bac</strain>
    </source>
</reference>
<dbReference type="Proteomes" id="UP000242164">
    <property type="component" value="Unassembled WGS sequence"/>
</dbReference>
<name>A0AAX2CK90_9BACI</name>
<comment type="caution">
    <text evidence="1">The sequence shown here is derived from an EMBL/GenBank/DDBJ whole genome shotgun (WGS) entry which is preliminary data.</text>
</comment>